<proteinExistence type="predicted"/>
<keyword evidence="2" id="KW-1185">Reference proteome</keyword>
<name>A0ABV0U4U8_9TELE</name>
<reference evidence="1 2" key="1">
    <citation type="submission" date="2021-06" db="EMBL/GenBank/DDBJ databases">
        <authorList>
            <person name="Palmer J.M."/>
        </authorList>
    </citation>
    <scope>NUCLEOTIDE SEQUENCE [LARGE SCALE GENOMIC DNA]</scope>
    <source>
        <strain evidence="2">if_2019</strain>
        <tissue evidence="1">Muscle</tissue>
    </source>
</reference>
<comment type="caution">
    <text evidence="1">The sequence shown here is derived from an EMBL/GenBank/DDBJ whole genome shotgun (WGS) entry which is preliminary data.</text>
</comment>
<evidence type="ECO:0000313" key="2">
    <source>
        <dbReference type="Proteomes" id="UP001482620"/>
    </source>
</evidence>
<sequence length="100" mass="10987">MVHPNKTFSFWLHFIEDFVAPAAFIHQCSNRKKGRERGNACIKLPSSGLQPGAGVSRTTASISGAPALQQSHAVPPGSCFLINDNLKSVLCFFLKKFFQH</sequence>
<dbReference type="EMBL" id="JAHRIQ010054777">
    <property type="protein sequence ID" value="MEQ2238853.1"/>
    <property type="molecule type" value="Genomic_DNA"/>
</dbReference>
<organism evidence="1 2">
    <name type="scientific">Ilyodon furcidens</name>
    <name type="common">goldbreast splitfin</name>
    <dbReference type="NCBI Taxonomy" id="33524"/>
    <lineage>
        <taxon>Eukaryota</taxon>
        <taxon>Metazoa</taxon>
        <taxon>Chordata</taxon>
        <taxon>Craniata</taxon>
        <taxon>Vertebrata</taxon>
        <taxon>Euteleostomi</taxon>
        <taxon>Actinopterygii</taxon>
        <taxon>Neopterygii</taxon>
        <taxon>Teleostei</taxon>
        <taxon>Neoteleostei</taxon>
        <taxon>Acanthomorphata</taxon>
        <taxon>Ovalentaria</taxon>
        <taxon>Atherinomorphae</taxon>
        <taxon>Cyprinodontiformes</taxon>
        <taxon>Goodeidae</taxon>
        <taxon>Ilyodon</taxon>
    </lineage>
</organism>
<accession>A0ABV0U4U8</accession>
<evidence type="ECO:0000313" key="1">
    <source>
        <dbReference type="EMBL" id="MEQ2238853.1"/>
    </source>
</evidence>
<dbReference type="Proteomes" id="UP001482620">
    <property type="component" value="Unassembled WGS sequence"/>
</dbReference>
<protein>
    <submittedName>
        <fullName evidence="1">Uncharacterized protein</fullName>
    </submittedName>
</protein>
<gene>
    <name evidence="1" type="ORF">ILYODFUR_037597</name>
</gene>